<gene>
    <name evidence="2" type="ORF">EIN_267710</name>
</gene>
<dbReference type="KEGG" id="eiv:EIN_267710"/>
<dbReference type="Pfam" id="PF01852">
    <property type="entry name" value="START"/>
    <property type="match status" value="1"/>
</dbReference>
<dbReference type="OrthoDB" id="5403181at2759"/>
<dbReference type="InterPro" id="IPR051213">
    <property type="entry name" value="START_lipid_transfer"/>
</dbReference>
<dbReference type="Gene3D" id="3.30.530.20">
    <property type="match status" value="1"/>
</dbReference>
<dbReference type="GO" id="GO:0008289">
    <property type="term" value="F:lipid binding"/>
    <property type="evidence" value="ECO:0007669"/>
    <property type="project" value="InterPro"/>
</dbReference>
<dbReference type="AlphaFoldDB" id="A0A0A1UE18"/>
<keyword evidence="3" id="KW-1185">Reference proteome</keyword>
<dbReference type="RefSeq" id="XP_004257816.1">
    <property type="nucleotide sequence ID" value="XM_004257768.1"/>
</dbReference>
<evidence type="ECO:0000313" key="3">
    <source>
        <dbReference type="Proteomes" id="UP000014680"/>
    </source>
</evidence>
<dbReference type="InterPro" id="IPR002913">
    <property type="entry name" value="START_lipid-bd_dom"/>
</dbReference>
<name>A0A0A1UE18_ENTIV</name>
<dbReference type="PANTHER" id="PTHR19308:SF14">
    <property type="entry name" value="START DOMAIN-CONTAINING PROTEIN"/>
    <property type="match status" value="1"/>
</dbReference>
<protein>
    <submittedName>
        <fullName evidence="2">Phosphatidylcholine transfer protein, putative</fullName>
    </submittedName>
</protein>
<dbReference type="GeneID" id="14890006"/>
<dbReference type="SUPFAM" id="SSF55961">
    <property type="entry name" value="Bet v1-like"/>
    <property type="match status" value="1"/>
</dbReference>
<evidence type="ECO:0000259" key="1">
    <source>
        <dbReference type="PROSITE" id="PS50848"/>
    </source>
</evidence>
<dbReference type="SMART" id="SM00234">
    <property type="entry name" value="START"/>
    <property type="match status" value="1"/>
</dbReference>
<dbReference type="InterPro" id="IPR023393">
    <property type="entry name" value="START-like_dom_sf"/>
</dbReference>
<dbReference type="PROSITE" id="PS50848">
    <property type="entry name" value="START"/>
    <property type="match status" value="1"/>
</dbReference>
<dbReference type="Proteomes" id="UP000014680">
    <property type="component" value="Unassembled WGS sequence"/>
</dbReference>
<organism evidence="2 3">
    <name type="scientific">Entamoeba invadens IP1</name>
    <dbReference type="NCBI Taxonomy" id="370355"/>
    <lineage>
        <taxon>Eukaryota</taxon>
        <taxon>Amoebozoa</taxon>
        <taxon>Evosea</taxon>
        <taxon>Archamoebae</taxon>
        <taxon>Mastigamoebida</taxon>
        <taxon>Entamoebidae</taxon>
        <taxon>Entamoeba</taxon>
    </lineage>
</organism>
<evidence type="ECO:0000313" key="2">
    <source>
        <dbReference type="EMBL" id="ELP91045.1"/>
    </source>
</evidence>
<accession>A0A0A1UE18</accession>
<proteinExistence type="predicted"/>
<reference evidence="2 3" key="1">
    <citation type="submission" date="2012-10" db="EMBL/GenBank/DDBJ databases">
        <authorList>
            <person name="Zafar N."/>
            <person name="Inman J."/>
            <person name="Hall N."/>
            <person name="Lorenzi H."/>
            <person name="Caler E."/>
        </authorList>
    </citation>
    <scope>NUCLEOTIDE SEQUENCE [LARGE SCALE GENOMIC DNA]</scope>
    <source>
        <strain evidence="2 3">IP1</strain>
    </source>
</reference>
<sequence length="233" mass="27560">MSDSQKESPITKEEFETFRKICVESNNWKEYTRENNTVCYQGVEVKSGYFCMKAVTDLFVNYPTTQIFDFLNDEEFRDQWDSLLLKREKLRQIDDSNQIIHYFTTLPMVANRDYVYYKSLWMSDDKDEFIIMNKSIELPDCPATSDYVRAQCEMSGYMVKKNDKGEGIFYYYTYNAFGGWVPSWVMNSLISSQGLSLMKKLVAACEKYPEWKKTHNPESKPWNTLKDKIKLSQ</sequence>
<dbReference type="EMBL" id="KB206479">
    <property type="protein sequence ID" value="ELP91045.1"/>
    <property type="molecule type" value="Genomic_DNA"/>
</dbReference>
<dbReference type="GO" id="GO:0005737">
    <property type="term" value="C:cytoplasm"/>
    <property type="evidence" value="ECO:0007669"/>
    <property type="project" value="UniProtKB-ARBA"/>
</dbReference>
<dbReference type="PANTHER" id="PTHR19308">
    <property type="entry name" value="PHOSPHATIDYLCHOLINE TRANSFER PROTEIN"/>
    <property type="match status" value="1"/>
</dbReference>
<feature type="domain" description="START" evidence="1">
    <location>
        <begin position="16"/>
        <end position="210"/>
    </location>
</feature>
<dbReference type="VEuPathDB" id="AmoebaDB:EIN_267710"/>
<dbReference type="OMA" id="SECCERY"/>